<dbReference type="GeneID" id="34013595"/>
<dbReference type="NCBIfam" id="NF005451">
    <property type="entry name" value="PRK07044.1"/>
    <property type="match status" value="1"/>
</dbReference>
<reference evidence="6" key="1">
    <citation type="submission" date="2017-06" db="EMBL/GenBank/DDBJ databases">
        <title>FDA dAtabase for Regulatory Grade micrObial Sequences (FDA-ARGOS): Supporting development and validation of Infectious Disease Dx tests.</title>
        <authorList>
            <person name="Minogue T."/>
            <person name="Wolcott M."/>
            <person name="Wasieloski L."/>
            <person name="Aguilar W."/>
            <person name="Moore D."/>
            <person name="Tallon L."/>
            <person name="Sadzewicz L."/>
            <person name="Sengamalay N."/>
            <person name="Ott S."/>
            <person name="Godinez A."/>
            <person name="Nagaraj S."/>
            <person name="Nadendla S."/>
            <person name="Geyer C."/>
            <person name="Sichtig H."/>
        </authorList>
    </citation>
    <scope>NUCLEOTIDE SEQUENCE [LARGE SCALE GENOMIC DNA]</scope>
    <source>
        <strain evidence="6">FDAARGOS_289</strain>
    </source>
</reference>
<reference evidence="5 7" key="3">
    <citation type="submission" date="2018-06" db="EMBL/GenBank/DDBJ databases">
        <authorList>
            <consortium name="Pathogen Informatics"/>
            <person name="Doyle S."/>
        </authorList>
    </citation>
    <scope>NUCLEOTIDE SEQUENCE [LARGE SCALE GENOMIC DNA]</scope>
    <source>
        <strain evidence="5 7">NCTC11166</strain>
    </source>
</reference>
<dbReference type="Proteomes" id="UP000197050">
    <property type="component" value="Chromosome"/>
</dbReference>
<evidence type="ECO:0000313" key="8">
    <source>
        <dbReference type="Proteomes" id="UP001272940"/>
    </source>
</evidence>
<dbReference type="EMBL" id="CP022048">
    <property type="protein sequence ID" value="ASE40633.1"/>
    <property type="molecule type" value="Genomic_DNA"/>
</dbReference>
<dbReference type="GO" id="GO:0051015">
    <property type="term" value="F:actin filament binding"/>
    <property type="evidence" value="ECO:0007669"/>
    <property type="project" value="TreeGrafter"/>
</dbReference>
<evidence type="ECO:0000313" key="6">
    <source>
        <dbReference type="Proteomes" id="UP000197050"/>
    </source>
</evidence>
<evidence type="ECO:0000313" key="5">
    <source>
        <dbReference type="EMBL" id="SPU52349.1"/>
    </source>
</evidence>
<dbReference type="InterPro" id="IPR001303">
    <property type="entry name" value="Aldolase_II/adducin_N"/>
</dbReference>
<dbReference type="RefSeq" id="WP_055754843.1">
    <property type="nucleotide sequence ID" value="NZ_CP022048.2"/>
</dbReference>
<dbReference type="EMBL" id="JAMYEC010000003">
    <property type="protein sequence ID" value="MDX2334474.1"/>
    <property type="molecule type" value="Genomic_DNA"/>
</dbReference>
<reference evidence="3" key="2">
    <citation type="submission" date="2017-12" db="EMBL/GenBank/DDBJ databases">
        <title>FDA dAtabase for Regulatory Grade micrObial Sequences (FDA-ARGOS): Supporting development and validation of Infectious Disease Dx tests.</title>
        <authorList>
            <person name="Campos J."/>
            <person name="Goldberg B."/>
            <person name="Tallon L."/>
            <person name="Sadzewicz L."/>
            <person name="Sengamalay N."/>
            <person name="Ott S."/>
            <person name="Godinez A."/>
            <person name="Nagaraj S."/>
            <person name="Vavikolanu K."/>
            <person name="Vyas G."/>
            <person name="Nadendla S."/>
            <person name="Aluvathingal J."/>
            <person name="Geyer C."/>
            <person name="Nandy P."/>
            <person name="Hobson J."/>
            <person name="Sichtig H."/>
        </authorList>
    </citation>
    <scope>NUCLEOTIDE SEQUENCE</scope>
    <source>
        <strain evidence="3">FDAARGOS_289</strain>
    </source>
</reference>
<organism evidence="3 6">
    <name type="scientific">Brevundimonas vesicularis</name>
    <name type="common">Pseudomonas vesicularis</name>
    <dbReference type="NCBI Taxonomy" id="41276"/>
    <lineage>
        <taxon>Bacteria</taxon>
        <taxon>Pseudomonadati</taxon>
        <taxon>Pseudomonadota</taxon>
        <taxon>Alphaproteobacteria</taxon>
        <taxon>Caulobacterales</taxon>
        <taxon>Caulobacteraceae</taxon>
        <taxon>Brevundimonas</taxon>
    </lineage>
</organism>
<keyword evidence="8" id="KW-1185">Reference proteome</keyword>
<sequence length="254" mass="27698">MADGTSPSIKSRVSEAEWQVRVELAALYRLVALNGWDDMIFTHISARVPGPEHHFLINPYGFYFDEITASSLVKVDLEGNIVQDTPYFINPAGFTIHSAVHAAREDAKFVIHLHTVNGVGVAAQAEGLLPVSQNACLLQHQVAYHGYEGLALNHDERERLVADLGDKPLMLLRNHGTLAVGETAAQAWIGIFFLERACAQQVAALSGGREHILLAPDEAQAETKEQGRGIGFISSLAWPGALRQLDRKSPGYDA</sequence>
<comment type="similarity">
    <text evidence="1">Belongs to the aldolase class II family.</text>
</comment>
<dbReference type="Proteomes" id="UP001272940">
    <property type="component" value="Unassembled WGS sequence"/>
</dbReference>
<dbReference type="InterPro" id="IPR036409">
    <property type="entry name" value="Aldolase_II/adducin_N_sf"/>
</dbReference>
<dbReference type="Gene3D" id="3.40.225.10">
    <property type="entry name" value="Class II aldolase/adducin N-terminal domain"/>
    <property type="match status" value="1"/>
</dbReference>
<feature type="domain" description="Class II aldolase/adducin N-terminal" evidence="2">
    <location>
        <begin position="22"/>
        <end position="202"/>
    </location>
</feature>
<evidence type="ECO:0000313" key="4">
    <source>
        <dbReference type="EMBL" id="MDX2334474.1"/>
    </source>
</evidence>
<dbReference type="Pfam" id="PF00596">
    <property type="entry name" value="Aldolase_II"/>
    <property type="match status" value="1"/>
</dbReference>
<gene>
    <name evidence="3" type="ORF">CEP68_14665</name>
    <name evidence="5" type="ORF">NCTC11166_00671</name>
    <name evidence="4" type="ORF">NJD11_05920</name>
</gene>
<dbReference type="SMART" id="SM01007">
    <property type="entry name" value="Aldolase_II"/>
    <property type="match status" value="1"/>
</dbReference>
<evidence type="ECO:0000259" key="2">
    <source>
        <dbReference type="SMART" id="SM01007"/>
    </source>
</evidence>
<dbReference type="KEGG" id="bvc:CEP68_14665"/>
<evidence type="ECO:0000256" key="1">
    <source>
        <dbReference type="ARBA" id="ARBA00037961"/>
    </source>
</evidence>
<dbReference type="AlphaFoldDB" id="A0A1Z3UBH3"/>
<reference evidence="4 8" key="5">
    <citation type="journal article" date="2023" name="FEMS Microbes">
        <title>Whole genomes of deep-sea sponge-associated bacteria exhibit high novel natural product potential.</title>
        <authorList>
            <person name="Hesketh-Best P.J."/>
            <person name="January G.G."/>
            <person name="Koch M.J."/>
            <person name="Warburton P.J."/>
            <person name="Howell K.L."/>
            <person name="Upton M."/>
        </authorList>
    </citation>
    <scope>NUCLEOTIDE SEQUENCE [LARGE SCALE GENOMIC DNA]</scope>
    <source>
        <strain evidence="4 8">PC206-O</strain>
    </source>
</reference>
<dbReference type="PANTHER" id="PTHR10672">
    <property type="entry name" value="ADDUCIN"/>
    <property type="match status" value="1"/>
</dbReference>
<evidence type="ECO:0000313" key="3">
    <source>
        <dbReference type="EMBL" id="ASE40633.1"/>
    </source>
</evidence>
<reference evidence="4" key="4">
    <citation type="submission" date="2022-06" db="EMBL/GenBank/DDBJ databases">
        <authorList>
            <person name="Hesketh-Best P.J."/>
            <person name="Koch M.J."/>
        </authorList>
    </citation>
    <scope>NUCLEOTIDE SEQUENCE</scope>
    <source>
        <strain evidence="4">PC206-O</strain>
    </source>
</reference>
<protein>
    <submittedName>
        <fullName evidence="5">Aldolase II superfamily protein</fullName>
    </submittedName>
    <submittedName>
        <fullName evidence="3">Class II aldolase/adducin family protein</fullName>
    </submittedName>
</protein>
<dbReference type="InterPro" id="IPR051017">
    <property type="entry name" value="Aldolase-II_Adducin_sf"/>
</dbReference>
<dbReference type="Proteomes" id="UP000251186">
    <property type="component" value="Unassembled WGS sequence"/>
</dbReference>
<dbReference type="EMBL" id="UAQP01000005">
    <property type="protein sequence ID" value="SPU52349.1"/>
    <property type="molecule type" value="Genomic_DNA"/>
</dbReference>
<name>A0A1Z3UBH3_BREVE</name>
<dbReference type="GO" id="GO:0005856">
    <property type="term" value="C:cytoskeleton"/>
    <property type="evidence" value="ECO:0007669"/>
    <property type="project" value="TreeGrafter"/>
</dbReference>
<proteinExistence type="inferred from homology"/>
<accession>A0A1Z3UBH3</accession>
<evidence type="ECO:0000313" key="7">
    <source>
        <dbReference type="Proteomes" id="UP000251186"/>
    </source>
</evidence>
<dbReference type="PANTHER" id="PTHR10672:SF3">
    <property type="entry name" value="PROTEIN HU-LI TAI SHAO"/>
    <property type="match status" value="1"/>
</dbReference>
<dbReference type="SUPFAM" id="SSF53639">
    <property type="entry name" value="AraD/HMP-PK domain-like"/>
    <property type="match status" value="1"/>
</dbReference>